<dbReference type="PROSITE" id="PS51257">
    <property type="entry name" value="PROKAR_LIPOPROTEIN"/>
    <property type="match status" value="1"/>
</dbReference>
<evidence type="ECO:0000256" key="1">
    <source>
        <dbReference type="SAM" id="Phobius"/>
    </source>
</evidence>
<keyword evidence="1" id="KW-0472">Membrane</keyword>
<dbReference type="EMBL" id="UXSR01005514">
    <property type="protein sequence ID" value="VDD82449.1"/>
    <property type="molecule type" value="Genomic_DNA"/>
</dbReference>
<evidence type="ECO:0000313" key="3">
    <source>
        <dbReference type="Proteomes" id="UP000267029"/>
    </source>
</evidence>
<name>A0A0R3ULA9_MESCO</name>
<dbReference type="AlphaFoldDB" id="A0A0R3ULA9"/>
<keyword evidence="1" id="KW-1133">Transmembrane helix</keyword>
<proteinExistence type="predicted"/>
<keyword evidence="3" id="KW-1185">Reference proteome</keyword>
<accession>A0A0R3ULA9</accession>
<evidence type="ECO:0000313" key="2">
    <source>
        <dbReference type="EMBL" id="VDD82449.1"/>
    </source>
</evidence>
<reference evidence="2 3" key="1">
    <citation type="submission" date="2018-10" db="EMBL/GenBank/DDBJ databases">
        <authorList>
            <consortium name="Pathogen Informatics"/>
        </authorList>
    </citation>
    <scope>NUCLEOTIDE SEQUENCE [LARGE SCALE GENOMIC DNA]</scope>
</reference>
<organism evidence="2 3">
    <name type="scientific">Mesocestoides corti</name>
    <name type="common">Flatworm</name>
    <dbReference type="NCBI Taxonomy" id="53468"/>
    <lineage>
        <taxon>Eukaryota</taxon>
        <taxon>Metazoa</taxon>
        <taxon>Spiralia</taxon>
        <taxon>Lophotrochozoa</taxon>
        <taxon>Platyhelminthes</taxon>
        <taxon>Cestoda</taxon>
        <taxon>Eucestoda</taxon>
        <taxon>Cyclophyllidea</taxon>
        <taxon>Mesocestoididae</taxon>
        <taxon>Mesocestoides</taxon>
    </lineage>
</organism>
<keyword evidence="1" id="KW-0812">Transmembrane</keyword>
<gene>
    <name evidence="2" type="ORF">MCOS_LOCUS8452</name>
</gene>
<feature type="transmembrane region" description="Helical" evidence="1">
    <location>
        <begin position="86"/>
        <end position="106"/>
    </location>
</feature>
<sequence length="157" mass="17240">MVDRRQMIDLSRELEVNPPTLHAINGGASSCLAGGWVSPRALVMHSPPARVQTRCGVSCRLFVAESCTWVFSRHTATHRVKINTPIGALSVVYLLYCLVDISYGTWTGRQRPLCRCRGQFRFNCGCAGRGPALVSASRFCHHVIRMATLLALPVVAC</sequence>
<dbReference type="Proteomes" id="UP000267029">
    <property type="component" value="Unassembled WGS sequence"/>
</dbReference>
<protein>
    <submittedName>
        <fullName evidence="2">Uncharacterized protein</fullName>
    </submittedName>
</protein>